<protein>
    <recommendedName>
        <fullName evidence="2">AMIN-like domain-containing protein</fullName>
    </recommendedName>
</protein>
<evidence type="ECO:0000259" key="2">
    <source>
        <dbReference type="Pfam" id="PF24837"/>
    </source>
</evidence>
<accession>A0A8J7GWP9</accession>
<reference evidence="3" key="1">
    <citation type="submission" date="2020-11" db="EMBL/GenBank/DDBJ databases">
        <title>Sequencing the genomes of 1000 actinobacteria strains.</title>
        <authorList>
            <person name="Klenk H.-P."/>
        </authorList>
    </citation>
    <scope>NUCLEOTIDE SEQUENCE</scope>
    <source>
        <strain evidence="3">DSM 45356</strain>
    </source>
</reference>
<feature type="chain" id="PRO_5035181796" description="AMIN-like domain-containing protein" evidence="1">
    <location>
        <begin position="31"/>
        <end position="161"/>
    </location>
</feature>
<dbReference type="EMBL" id="JADOUF010000001">
    <property type="protein sequence ID" value="MBG6140720.1"/>
    <property type="molecule type" value="Genomic_DNA"/>
</dbReference>
<feature type="domain" description="AMIN-like" evidence="2">
    <location>
        <begin position="38"/>
        <end position="160"/>
    </location>
</feature>
<keyword evidence="4" id="KW-1185">Reference proteome</keyword>
<keyword evidence="1" id="KW-0732">Signal</keyword>
<dbReference type="Proteomes" id="UP000622552">
    <property type="component" value="Unassembled WGS sequence"/>
</dbReference>
<comment type="caution">
    <text evidence="3">The sequence shown here is derived from an EMBL/GenBank/DDBJ whole genome shotgun (WGS) entry which is preliminary data.</text>
</comment>
<dbReference type="AlphaFoldDB" id="A0A8J7GWP9"/>
<gene>
    <name evidence="3" type="ORF">IW245_006914</name>
</gene>
<evidence type="ECO:0000313" key="4">
    <source>
        <dbReference type="Proteomes" id="UP000622552"/>
    </source>
</evidence>
<dbReference type="InterPro" id="IPR056303">
    <property type="entry name" value="AMIN-like"/>
</dbReference>
<feature type="signal peptide" evidence="1">
    <location>
        <begin position="1"/>
        <end position="30"/>
    </location>
</feature>
<sequence length="161" mass="16739">MSARSIATRSAAVLGTALFAFAALAPAAHAAPAAADSQLTNIEWGSHPGYDRVQLDFGGPVPAFGVTRVSELTNCGSGKPVDLPGTEFIEVNLGASAHDANGHDTFPGDWQKVLNLPYVTGYAITCDFEGDLRVGVGIRGHHAFTTSPQSNPSRIAVDIHA</sequence>
<evidence type="ECO:0000256" key="1">
    <source>
        <dbReference type="SAM" id="SignalP"/>
    </source>
</evidence>
<proteinExistence type="predicted"/>
<dbReference type="Pfam" id="PF24837">
    <property type="entry name" value="AMIN-like"/>
    <property type="match status" value="1"/>
</dbReference>
<name>A0A8J7GWP9_9ACTN</name>
<evidence type="ECO:0000313" key="3">
    <source>
        <dbReference type="EMBL" id="MBG6140720.1"/>
    </source>
</evidence>
<organism evidence="3 4">
    <name type="scientific">Longispora fulva</name>
    <dbReference type="NCBI Taxonomy" id="619741"/>
    <lineage>
        <taxon>Bacteria</taxon>
        <taxon>Bacillati</taxon>
        <taxon>Actinomycetota</taxon>
        <taxon>Actinomycetes</taxon>
        <taxon>Micromonosporales</taxon>
        <taxon>Micromonosporaceae</taxon>
        <taxon>Longispora</taxon>
    </lineage>
</organism>
<dbReference type="RefSeq" id="WP_197007239.1">
    <property type="nucleotide sequence ID" value="NZ_BONS01000019.1"/>
</dbReference>